<evidence type="ECO:0000259" key="10">
    <source>
        <dbReference type="Pfam" id="PF24842"/>
    </source>
</evidence>
<gene>
    <name evidence="11" type="ORF">PtA15_7A754</name>
</gene>
<dbReference type="RefSeq" id="XP_053022580.1">
    <property type="nucleotide sequence ID" value="XM_053171394.1"/>
</dbReference>
<evidence type="ECO:0008006" key="13">
    <source>
        <dbReference type="Google" id="ProtNLM"/>
    </source>
</evidence>
<feature type="transmembrane region" description="Helical" evidence="8">
    <location>
        <begin position="168"/>
        <end position="187"/>
    </location>
</feature>
<evidence type="ECO:0000256" key="4">
    <source>
        <dbReference type="ARBA" id="ARBA00022786"/>
    </source>
</evidence>
<evidence type="ECO:0000256" key="3">
    <source>
        <dbReference type="ARBA" id="ARBA00022692"/>
    </source>
</evidence>
<dbReference type="Pfam" id="PF03152">
    <property type="entry name" value="UFD1_N1"/>
    <property type="match status" value="1"/>
</dbReference>
<sequence>MAGHHENPFQDPVAEHHGLDGNPFEDPSVQGALGSHAAYQESTGYDLDSGHDSAHHPTPGTSTTVVSGRSDDTAARLAEIKRKEAELEQRERNLGSREEHVKNYGKNNWPPFYPLFYHDINEEIPMEKRADVTTIFRGWLFLVIVLGWNMITSIFLLTSGASNGGADLGSGIFYFPVITILSFLLWYRPVYNAYAKEHSIFYLLYFVFGGFHVAFCFYMLIGIPGTGSAGLINTIAAFGRGSIFTGVFGVIATGGWAILALGNAWMWKAVWKHWHDKGHTFDQAKSEFATTGLKAYFGSGKRYAPSSSFVRSHLPPCGSNFDLLLPRARQLSPTKNIDIQSTKMDYYDDEDPMFEAEDVVDPPAQPTNRNNNGRRMGDGFGGILNSFNGIERGFGMHTDWPHVGNQMMGYGGHPTMRPPARAFSKTYKAYSTAILEIKQGRGERTGGRSNVMHGGKIIMPQDALVQLTEMDMESPFMFEIRNSSPAKKDLFTHCGVLEFIADPGTVHLPQWMMTRLELNEGDSIKLTGARLPKGKFAKVQAQSTLFLELGDHKAVLETALRNFSCLTKGDIIEIYHNMMTFEILIMELKPDDTPGVSIFETDLEVDFAAPLGYVEPTPVPRAPPATMASKMNIDTSGTESVDARGSAAGGAHAAGGPATWEAFKGGGRTMGGKIVKGKGVQKKKIEQVDSSSKIFRTDVQRIVTADTQIGDRQVPARLDLPFGTLFFGFSAKPFEPAKADGEGAGGSAAPFAKVSSSGNTLSGRSQSIADAQEPSTSSSVTPQAFSGEGHSLSKGKSKNKVIVIDD</sequence>
<dbReference type="InterPro" id="IPR004854">
    <property type="entry name" value="Ufd1-like"/>
</dbReference>
<keyword evidence="4" id="KW-0833">Ubl conjugation pathway</keyword>
<keyword evidence="3 8" id="KW-0812">Transmembrane</keyword>
<feature type="region of interest" description="Disordered" evidence="7">
    <location>
        <begin position="1"/>
        <end position="71"/>
    </location>
</feature>
<dbReference type="InterPro" id="IPR055418">
    <property type="entry name" value="UFD1_N2"/>
</dbReference>
<comment type="similarity">
    <text evidence="2">Belongs to the UFD1 family.</text>
</comment>
<evidence type="ECO:0000256" key="2">
    <source>
        <dbReference type="ARBA" id="ARBA00006043"/>
    </source>
</evidence>
<dbReference type="Gene3D" id="3.10.330.10">
    <property type="match status" value="1"/>
</dbReference>
<feature type="compositionally biased region" description="Basic and acidic residues" evidence="7">
    <location>
        <begin position="1"/>
        <end position="19"/>
    </location>
</feature>
<feature type="domain" description="Ubiquitin fusion degradation protein UFD1 N-terminal subdomain 1" evidence="9">
    <location>
        <begin position="423"/>
        <end position="532"/>
    </location>
</feature>
<evidence type="ECO:0000259" key="9">
    <source>
        <dbReference type="Pfam" id="PF03152"/>
    </source>
</evidence>
<dbReference type="InterPro" id="IPR055417">
    <property type="entry name" value="UFD1_N1"/>
</dbReference>
<evidence type="ECO:0000256" key="1">
    <source>
        <dbReference type="ARBA" id="ARBA00004141"/>
    </source>
</evidence>
<feature type="region of interest" description="Disordered" evidence="7">
    <location>
        <begin position="636"/>
        <end position="662"/>
    </location>
</feature>
<feature type="region of interest" description="Disordered" evidence="7">
    <location>
        <begin position="738"/>
        <end position="806"/>
    </location>
</feature>
<accession>A0ABY7CPQ8</accession>
<proteinExistence type="inferred from homology"/>
<evidence type="ECO:0000256" key="5">
    <source>
        <dbReference type="ARBA" id="ARBA00022989"/>
    </source>
</evidence>
<evidence type="ECO:0000313" key="12">
    <source>
        <dbReference type="Proteomes" id="UP001164743"/>
    </source>
</evidence>
<feature type="compositionally biased region" description="Polar residues" evidence="7">
    <location>
        <begin position="754"/>
        <end position="784"/>
    </location>
</feature>
<dbReference type="EMBL" id="CP110427">
    <property type="protein sequence ID" value="WAQ87025.1"/>
    <property type="molecule type" value="Genomic_DNA"/>
</dbReference>
<feature type="transmembrane region" description="Helical" evidence="8">
    <location>
        <begin position="136"/>
        <end position="156"/>
    </location>
</feature>
<dbReference type="PANTHER" id="PTHR12555">
    <property type="entry name" value="UBIQUITIN FUSION DEGRADATON PROTEIN 1"/>
    <property type="match status" value="1"/>
</dbReference>
<dbReference type="Proteomes" id="UP001164743">
    <property type="component" value="Chromosome 7A"/>
</dbReference>
<feature type="domain" description="Ubiquitin fusion degradation protein UFD1 N-terminal subdomain 2" evidence="10">
    <location>
        <begin position="533"/>
        <end position="610"/>
    </location>
</feature>
<feature type="transmembrane region" description="Helical" evidence="8">
    <location>
        <begin position="199"/>
        <end position="223"/>
    </location>
</feature>
<evidence type="ECO:0000256" key="7">
    <source>
        <dbReference type="SAM" id="MobiDB-lite"/>
    </source>
</evidence>
<dbReference type="GeneID" id="77812289"/>
<dbReference type="PANTHER" id="PTHR12555:SF13">
    <property type="entry name" value="UBIQUITIN RECOGNITION FACTOR IN ER-ASSOCIATED DEGRADATION PROTEIN 1"/>
    <property type="match status" value="1"/>
</dbReference>
<dbReference type="Gene3D" id="2.40.40.50">
    <property type="entry name" value="Ubiquitin fusion degradation protein UFD1, N-terminal domain"/>
    <property type="match status" value="1"/>
</dbReference>
<feature type="compositionally biased region" description="Low complexity" evidence="7">
    <location>
        <begin position="643"/>
        <end position="658"/>
    </location>
</feature>
<feature type="transmembrane region" description="Helical" evidence="8">
    <location>
        <begin position="243"/>
        <end position="267"/>
    </location>
</feature>
<keyword evidence="12" id="KW-1185">Reference proteome</keyword>
<dbReference type="InterPro" id="IPR042299">
    <property type="entry name" value="Ufd1-like_Nn"/>
</dbReference>
<keyword evidence="5 8" id="KW-1133">Transmembrane helix</keyword>
<reference evidence="11" key="1">
    <citation type="submission" date="2022-10" db="EMBL/GenBank/DDBJ databases">
        <title>Puccinia triticina Genome sequencing and assembly.</title>
        <authorList>
            <person name="Li C."/>
        </authorList>
    </citation>
    <scope>NUCLEOTIDE SEQUENCE</scope>
    <source>
        <strain evidence="11">Pt15</strain>
    </source>
</reference>
<keyword evidence="6 8" id="KW-0472">Membrane</keyword>
<evidence type="ECO:0000313" key="11">
    <source>
        <dbReference type="EMBL" id="WAQ87025.1"/>
    </source>
</evidence>
<dbReference type="Pfam" id="PF04144">
    <property type="entry name" value="SCAMP"/>
    <property type="match status" value="1"/>
</dbReference>
<name>A0ABY7CPQ8_9BASI</name>
<evidence type="ECO:0000256" key="6">
    <source>
        <dbReference type="ARBA" id="ARBA00023136"/>
    </source>
</evidence>
<comment type="subcellular location">
    <subcellularLocation>
        <location evidence="1">Membrane</location>
        <topology evidence="1">Multi-pass membrane protein</topology>
    </subcellularLocation>
</comment>
<dbReference type="Pfam" id="PF24842">
    <property type="entry name" value="UFD1_N2"/>
    <property type="match status" value="1"/>
</dbReference>
<evidence type="ECO:0000256" key="8">
    <source>
        <dbReference type="SAM" id="Phobius"/>
    </source>
</evidence>
<dbReference type="InterPro" id="IPR007273">
    <property type="entry name" value="SCAMP"/>
</dbReference>
<protein>
    <recommendedName>
        <fullName evidence="13">Secretory carrier-associated membrane protein</fullName>
    </recommendedName>
</protein>
<organism evidence="11 12">
    <name type="scientific">Puccinia triticina</name>
    <dbReference type="NCBI Taxonomy" id="208348"/>
    <lineage>
        <taxon>Eukaryota</taxon>
        <taxon>Fungi</taxon>
        <taxon>Dikarya</taxon>
        <taxon>Basidiomycota</taxon>
        <taxon>Pucciniomycotina</taxon>
        <taxon>Pucciniomycetes</taxon>
        <taxon>Pucciniales</taxon>
        <taxon>Pucciniaceae</taxon>
        <taxon>Puccinia</taxon>
    </lineage>
</organism>